<dbReference type="OMA" id="TEMHKDN"/>
<feature type="compositionally biased region" description="Basic and acidic residues" evidence="1">
    <location>
        <begin position="44"/>
        <end position="54"/>
    </location>
</feature>
<gene>
    <name evidence="2" type="ORF">KP509_37G060700</name>
</gene>
<feature type="compositionally biased region" description="Basic and acidic residues" evidence="1">
    <location>
        <begin position="118"/>
        <end position="132"/>
    </location>
</feature>
<feature type="compositionally biased region" description="Acidic residues" evidence="1">
    <location>
        <begin position="803"/>
        <end position="816"/>
    </location>
</feature>
<dbReference type="OrthoDB" id="1991212at2759"/>
<proteinExistence type="predicted"/>
<feature type="compositionally biased region" description="Basic and acidic residues" evidence="1">
    <location>
        <begin position="214"/>
        <end position="223"/>
    </location>
</feature>
<accession>A0A8T2Q9V6</accession>
<feature type="region of interest" description="Disordered" evidence="1">
    <location>
        <begin position="214"/>
        <end position="234"/>
    </location>
</feature>
<protein>
    <submittedName>
        <fullName evidence="2">Uncharacterized protein</fullName>
    </submittedName>
</protein>
<feature type="region of interest" description="Disordered" evidence="1">
    <location>
        <begin position="1092"/>
        <end position="1184"/>
    </location>
</feature>
<dbReference type="EMBL" id="CM035442">
    <property type="protein sequence ID" value="KAH7280303.1"/>
    <property type="molecule type" value="Genomic_DNA"/>
</dbReference>
<feature type="region of interest" description="Disordered" evidence="1">
    <location>
        <begin position="914"/>
        <end position="1035"/>
    </location>
</feature>
<comment type="caution">
    <text evidence="2">The sequence shown here is derived from an EMBL/GenBank/DDBJ whole genome shotgun (WGS) entry which is preliminary data.</text>
</comment>
<feature type="compositionally biased region" description="Basic and acidic residues" evidence="1">
    <location>
        <begin position="819"/>
        <end position="836"/>
    </location>
</feature>
<feature type="region of interest" description="Disordered" evidence="1">
    <location>
        <begin position="1508"/>
        <end position="1529"/>
    </location>
</feature>
<feature type="compositionally biased region" description="Basic and acidic residues" evidence="1">
    <location>
        <begin position="623"/>
        <end position="639"/>
    </location>
</feature>
<feature type="region of interest" description="Disordered" evidence="1">
    <location>
        <begin position="715"/>
        <end position="840"/>
    </location>
</feature>
<feature type="region of interest" description="Disordered" evidence="1">
    <location>
        <begin position="587"/>
        <end position="650"/>
    </location>
</feature>
<dbReference type="Proteomes" id="UP000825935">
    <property type="component" value="Chromosome 37"/>
</dbReference>
<feature type="compositionally biased region" description="Basic and acidic residues" evidence="1">
    <location>
        <begin position="593"/>
        <end position="613"/>
    </location>
</feature>
<feature type="region of interest" description="Disordered" evidence="1">
    <location>
        <begin position="1266"/>
        <end position="1297"/>
    </location>
</feature>
<feature type="region of interest" description="Disordered" evidence="1">
    <location>
        <begin position="1631"/>
        <end position="1681"/>
    </location>
</feature>
<feature type="compositionally biased region" description="Polar residues" evidence="1">
    <location>
        <begin position="1282"/>
        <end position="1292"/>
    </location>
</feature>
<feature type="region of interest" description="Disordered" evidence="1">
    <location>
        <begin position="1743"/>
        <end position="1763"/>
    </location>
</feature>
<feature type="compositionally biased region" description="Basic and acidic residues" evidence="1">
    <location>
        <begin position="88"/>
        <end position="99"/>
    </location>
</feature>
<feature type="region of interest" description="Disordered" evidence="1">
    <location>
        <begin position="1539"/>
        <end position="1558"/>
    </location>
</feature>
<feature type="region of interest" description="Disordered" evidence="1">
    <location>
        <begin position="1"/>
        <end position="58"/>
    </location>
</feature>
<feature type="compositionally biased region" description="Basic and acidic residues" evidence="1">
    <location>
        <begin position="1752"/>
        <end position="1763"/>
    </location>
</feature>
<feature type="region of interest" description="Disordered" evidence="1">
    <location>
        <begin position="80"/>
        <end position="153"/>
    </location>
</feature>
<feature type="compositionally biased region" description="Polar residues" evidence="1">
    <location>
        <begin position="641"/>
        <end position="650"/>
    </location>
</feature>
<evidence type="ECO:0000313" key="3">
    <source>
        <dbReference type="Proteomes" id="UP000825935"/>
    </source>
</evidence>
<feature type="region of interest" description="Disordered" evidence="1">
    <location>
        <begin position="1346"/>
        <end position="1370"/>
    </location>
</feature>
<organism evidence="2 3">
    <name type="scientific">Ceratopteris richardii</name>
    <name type="common">Triangle waterfern</name>
    <dbReference type="NCBI Taxonomy" id="49495"/>
    <lineage>
        <taxon>Eukaryota</taxon>
        <taxon>Viridiplantae</taxon>
        <taxon>Streptophyta</taxon>
        <taxon>Embryophyta</taxon>
        <taxon>Tracheophyta</taxon>
        <taxon>Polypodiopsida</taxon>
        <taxon>Polypodiidae</taxon>
        <taxon>Polypodiales</taxon>
        <taxon>Pteridineae</taxon>
        <taxon>Pteridaceae</taxon>
        <taxon>Parkerioideae</taxon>
        <taxon>Ceratopteris</taxon>
    </lineage>
</organism>
<name>A0A8T2Q9V6_CERRI</name>
<feature type="compositionally biased region" description="Basic and acidic residues" evidence="1">
    <location>
        <begin position="1122"/>
        <end position="1138"/>
    </location>
</feature>
<feature type="compositionally biased region" description="Basic and acidic residues" evidence="1">
    <location>
        <begin position="970"/>
        <end position="998"/>
    </location>
</feature>
<keyword evidence="3" id="KW-1185">Reference proteome</keyword>
<feature type="compositionally biased region" description="Basic and acidic residues" evidence="1">
    <location>
        <begin position="435"/>
        <end position="445"/>
    </location>
</feature>
<reference evidence="2" key="1">
    <citation type="submission" date="2021-08" db="EMBL/GenBank/DDBJ databases">
        <title>WGS assembly of Ceratopteris richardii.</title>
        <authorList>
            <person name="Marchant D.B."/>
            <person name="Chen G."/>
            <person name="Jenkins J."/>
            <person name="Shu S."/>
            <person name="Leebens-Mack J."/>
            <person name="Grimwood J."/>
            <person name="Schmutz J."/>
            <person name="Soltis P."/>
            <person name="Soltis D."/>
            <person name="Chen Z.-H."/>
        </authorList>
    </citation>
    <scope>NUCLEOTIDE SEQUENCE</scope>
    <source>
        <strain evidence="2">Whitten #5841</strain>
        <tissue evidence="2">Leaf</tissue>
    </source>
</reference>
<sequence length="1763" mass="191325">MGACSSKPKTTEFEGSKQPSNRGDGLRVDQTQLTERNLEQSPDEIAKEDAEKTGPVEVSPVVITECTPQASLEFLLTDVDPTSTSAKIETEDVPEKGEVSTEVSSGAAGIKGAQYDDPGEKVVQKDDVKDGHGASGENNSESDPFEQKVCTDGGDKASICEDKAIIFQESGKSTVVEALGKADKIIHLEMKEALGAPHEESTTKEEKMIIAKASEDSKPKEAFDSPEFSSVLQSSDVVSQESIPWFAESEKHEEYVVESKKSQDADKVDQQSEFLYNAGDGPASMDVSTTKILASDEADLVTDEEHPWEPETKVTAIPEEDFTPLAINPQVTAATEVTKDIKAVDSTDKTQECYCTPRNEGEAMTASSETTECEQPQVLLRDEDGKVEVEDTPVVHVTSSCAEMGIEHALLKPVSDVGFEFKDSNECGMTANIESKGEDRTEKVECSLQESVSSEPAQEYAAEPVFEGSEEKTTVVGGVTSKDEEGSVQVDAATTNEDRQGSLEELPSDPVMGGEKILKEPVTGETSSITDLKTEEKNFEDVLPILEQRDGRVIQADECDVKLAAEAVETNPVLDETCEINERVEQALVPETDEGKGGLECLTDEHGGRSNEKETEESAVAEPKQEIVEGHPTAEERDPSISVQGSYANLDTQDVEVNSALEETDKSKEKIEQVELAAVGNGERGPEELLIEKAVINNEVSKGAEECVVAHLKEESSEGLPTVEDNDQSSIHALESDATSVTEDVEPKPPLDEASASTQEAEQVEVAATNDEKRGLEELSVEHLESSNEGLDETNTAESAVSEMEESNEKETEESAVAEPKEEIVEGHPTAEERDPSISVQGSYANLGTQDVEVNSALEETDKNNEKIEQVELAAAGNGERGPEELLIEKSVINNEVLQESKGAEECVVAHLKEESSEGLPTVEDNDQSSIHALESDATSVTEDVEPKPPLDEASANTQEAEQVEVAATNDEKRGLEELSVEHLESSNEGLDEPKDSAETASVSEMEESVLSYTDPLLEGRDPSTSRVTECDADLPIKDETMSALDEKVQDAARSDGTLCVEQPPIEHVMTDDEALKEPNENEEFSVVTSKAMDNNVENDCPTVEESKPISTTESQEPIEDEQQKATIKEPADNKEVEQVQVAATDDRKLGLEEIPIEHATKKDEEKLEADEPKGDEETTDVSCPHVEERDLSTIEVQEPDTKQTVLDVEPKATFEEIAHNEIRIDEVQAVATDCCTQTLEEPLIEHVMSRDEAVEEMNAVNATAMTELQPEVKSDDGCSPVENSDASTSQDSDPKPAFEYVQASVPLDTTNNEEKGEQLQADAAYDGNEHVERQLIERIVNPDPLLETSKPNEEARIEPTPEQECVKEDCSTVEEGDICTTQAQEPSIMPTLEDVETKFSCSEIISEDKIVEQMQVATRDEDGKETIEEPAFEHAANSDSVVVKSIDREDDLTNVPSGEKVHEYDDASGVQDVATTNRLDEITSENAEKREVLEKLRDTNSIEILESDGEGVTDDGEVKAASDAVNESKMSELSEEIFENKENSEEHVVSGDGVPEKLRDISTGELLESGVEQNMDNGEVKAICEDGNKSEQIVEQAIAAATDGDESGIVEHPVADLAICDNLLSDNMVSEEPKASDNLVSEEPKATVDAIAKPNSDENTNKGSFSGEEDGSTSKEQECDTITAAQRNAASELEDDVEHVQAAVIHENDAGNSDNLNMEDAKLSIEKPLMEAVVNDDFIIKDTMDPPSKLEATDAAKDQLAT</sequence>
<feature type="compositionally biased region" description="Basic and acidic residues" evidence="1">
    <location>
        <begin position="1351"/>
        <end position="1370"/>
    </location>
</feature>
<feature type="compositionally biased region" description="Basic and acidic residues" evidence="1">
    <location>
        <begin position="770"/>
        <end position="786"/>
    </location>
</feature>
<evidence type="ECO:0000256" key="1">
    <source>
        <dbReference type="SAM" id="MobiDB-lite"/>
    </source>
</evidence>
<feature type="compositionally biased region" description="Basic and acidic residues" evidence="1">
    <location>
        <begin position="1145"/>
        <end position="1177"/>
    </location>
</feature>
<evidence type="ECO:0000313" key="2">
    <source>
        <dbReference type="EMBL" id="KAH7280303.1"/>
    </source>
</evidence>
<feature type="region of interest" description="Disordered" evidence="1">
    <location>
        <begin position="432"/>
        <end position="533"/>
    </location>
</feature>